<gene>
    <name evidence="1" type="ORF">AN401_18890</name>
</gene>
<dbReference type="EMBL" id="CP012621">
    <property type="protein sequence ID" value="ATG75662.1"/>
    <property type="molecule type" value="Genomic_DNA"/>
</dbReference>
<reference evidence="2" key="1">
    <citation type="submission" date="2015-09" db="EMBL/GenBank/DDBJ databases">
        <authorList>
            <person name="Shao Z."/>
            <person name="Wang L."/>
        </authorList>
    </citation>
    <scope>NUCLEOTIDE SEQUENCE [LARGE SCALE GENOMIC DNA]</scope>
    <source>
        <strain evidence="2">F13-1</strain>
    </source>
</reference>
<accession>A0A291HU68</accession>
<keyword evidence="2" id="KW-1185">Reference proteome</keyword>
<name>A0A291HU68_9GAMM</name>
<protein>
    <submittedName>
        <fullName evidence="1">Uncharacterized protein</fullName>
    </submittedName>
</protein>
<dbReference type="AlphaFoldDB" id="A0A291HU68"/>
<dbReference type="KEGG" id="zdf:AN401_18890"/>
<evidence type="ECO:0000313" key="1">
    <source>
        <dbReference type="EMBL" id="ATG75662.1"/>
    </source>
</evidence>
<organism evidence="1 2">
    <name type="scientific">Zobellella denitrificans</name>
    <dbReference type="NCBI Taxonomy" id="347534"/>
    <lineage>
        <taxon>Bacteria</taxon>
        <taxon>Pseudomonadati</taxon>
        <taxon>Pseudomonadota</taxon>
        <taxon>Gammaproteobacteria</taxon>
        <taxon>Aeromonadales</taxon>
        <taxon>Aeromonadaceae</taxon>
        <taxon>Zobellella</taxon>
    </lineage>
</organism>
<proteinExistence type="predicted"/>
<evidence type="ECO:0000313" key="2">
    <source>
        <dbReference type="Proteomes" id="UP000217763"/>
    </source>
</evidence>
<dbReference type="Proteomes" id="UP000217763">
    <property type="component" value="Chromosome"/>
</dbReference>
<sequence>MNMKSAKEFAGWLHERFGEIKSGVYLTKHDIATLSGRQRFTHEFITDIHYELALQGMGFVTDTHREKFYLFHLPTEHWQTRGDYYQEPASNIHLMPPAKRSSPPQ</sequence>